<evidence type="ECO:0000313" key="2">
    <source>
        <dbReference type="Proteomes" id="UP000287651"/>
    </source>
</evidence>
<name>A0A427AWF5_ENSVE</name>
<sequence length="77" mass="9015">MGCRSDTRWSSERENRLQSRWLLHVSALLFQDSQPSYTDRGVEPLLWFEHGKKPSLNDGDAVLVWKGRYGPRTHFIV</sequence>
<dbReference type="EMBL" id="AMZH03001106">
    <property type="protein sequence ID" value="RRT80599.1"/>
    <property type="molecule type" value="Genomic_DNA"/>
</dbReference>
<comment type="caution">
    <text evidence="1">The sequence shown here is derived from an EMBL/GenBank/DDBJ whole genome shotgun (WGS) entry which is preliminary data.</text>
</comment>
<proteinExistence type="predicted"/>
<organism evidence="1 2">
    <name type="scientific">Ensete ventricosum</name>
    <name type="common">Abyssinian banana</name>
    <name type="synonym">Musa ensete</name>
    <dbReference type="NCBI Taxonomy" id="4639"/>
    <lineage>
        <taxon>Eukaryota</taxon>
        <taxon>Viridiplantae</taxon>
        <taxon>Streptophyta</taxon>
        <taxon>Embryophyta</taxon>
        <taxon>Tracheophyta</taxon>
        <taxon>Spermatophyta</taxon>
        <taxon>Magnoliopsida</taxon>
        <taxon>Liliopsida</taxon>
        <taxon>Zingiberales</taxon>
        <taxon>Musaceae</taxon>
        <taxon>Ensete</taxon>
    </lineage>
</organism>
<protein>
    <submittedName>
        <fullName evidence="1">Uncharacterized protein</fullName>
    </submittedName>
</protein>
<gene>
    <name evidence="1" type="ORF">B296_00021430</name>
</gene>
<dbReference type="Proteomes" id="UP000287651">
    <property type="component" value="Unassembled WGS sequence"/>
</dbReference>
<evidence type="ECO:0000313" key="1">
    <source>
        <dbReference type="EMBL" id="RRT80599.1"/>
    </source>
</evidence>
<dbReference type="AlphaFoldDB" id="A0A427AWF5"/>
<accession>A0A427AWF5</accession>
<reference evidence="1 2" key="1">
    <citation type="journal article" date="2014" name="Agronomy (Basel)">
        <title>A Draft Genome Sequence for Ensete ventricosum, the Drought-Tolerant Tree Against Hunger.</title>
        <authorList>
            <person name="Harrison J."/>
            <person name="Moore K.A."/>
            <person name="Paszkiewicz K."/>
            <person name="Jones T."/>
            <person name="Grant M."/>
            <person name="Ambacheew D."/>
            <person name="Muzemil S."/>
            <person name="Studholme D.J."/>
        </authorList>
    </citation>
    <scope>NUCLEOTIDE SEQUENCE [LARGE SCALE GENOMIC DNA]</scope>
</reference>